<protein>
    <submittedName>
        <fullName evidence="2">Uncharacterized protein</fullName>
    </submittedName>
</protein>
<reference evidence="2 3" key="1">
    <citation type="journal article" date="2015" name="Plant Cell">
        <title>Oil accumulation by the oleaginous diatom Fistulifera solaris as revealed by the genome and transcriptome.</title>
        <authorList>
            <person name="Tanaka T."/>
            <person name="Maeda Y."/>
            <person name="Veluchamy A."/>
            <person name="Tanaka M."/>
            <person name="Abida H."/>
            <person name="Marechal E."/>
            <person name="Bowler C."/>
            <person name="Muto M."/>
            <person name="Sunaga Y."/>
            <person name="Tanaka M."/>
            <person name="Yoshino T."/>
            <person name="Taniguchi T."/>
            <person name="Fukuda Y."/>
            <person name="Nemoto M."/>
            <person name="Matsumoto M."/>
            <person name="Wong P.S."/>
            <person name="Aburatani S."/>
            <person name="Fujibuchi W."/>
        </authorList>
    </citation>
    <scope>NUCLEOTIDE SEQUENCE [LARGE SCALE GENOMIC DNA]</scope>
    <source>
        <strain evidence="2 3">JPCC DA0580</strain>
    </source>
</reference>
<dbReference type="InParanoid" id="A0A1Z5KHF7"/>
<keyword evidence="1" id="KW-0732">Signal</keyword>
<sequence>MMKGILYIQLFVALIHSTKGWASLSYATIRRQATSRSFRLQSSRSENIDLEVLKKELSEYLEKRKELSADELAKENVGKTIGGTKGNPILEFVSAAPNKGFVIETPPNPFDYDELTKYGYGHLATPIMKAGGRFAMYELLEMEAPPVTTRPKPKAAPTLVIDRTGETDKARYSGLKLGQVLDDSLQAEALQAVQKKIEAGEDLRSKLEEELFERPFTDRRNVGPKLTPDWTPERLDEWGKQQGKALAWARKAREGQFVKDPFESLDLELSQRIYSLLTAFLISMAFGRSTQTLLANNDVSLSMEILQAPAVVLLIASVVSSVLSSAQAGSLNRNRLIWFIKGLLGGPLTVKQLGGLSNLLTEAETNAIANKRM</sequence>
<name>A0A1Z5KHF7_FISSO</name>
<evidence type="ECO:0000256" key="1">
    <source>
        <dbReference type="SAM" id="SignalP"/>
    </source>
</evidence>
<proteinExistence type="predicted"/>
<dbReference type="EMBL" id="BDSP01000223">
    <property type="protein sequence ID" value="GAX25388.1"/>
    <property type="molecule type" value="Genomic_DNA"/>
</dbReference>
<organism evidence="2 3">
    <name type="scientific">Fistulifera solaris</name>
    <name type="common">Oleaginous diatom</name>
    <dbReference type="NCBI Taxonomy" id="1519565"/>
    <lineage>
        <taxon>Eukaryota</taxon>
        <taxon>Sar</taxon>
        <taxon>Stramenopiles</taxon>
        <taxon>Ochrophyta</taxon>
        <taxon>Bacillariophyta</taxon>
        <taxon>Bacillariophyceae</taxon>
        <taxon>Bacillariophycidae</taxon>
        <taxon>Naviculales</taxon>
        <taxon>Naviculaceae</taxon>
        <taxon>Fistulifera</taxon>
    </lineage>
</organism>
<feature type="chain" id="PRO_5012825849" evidence="1">
    <location>
        <begin position="21"/>
        <end position="373"/>
    </location>
</feature>
<evidence type="ECO:0000313" key="2">
    <source>
        <dbReference type="EMBL" id="GAX25388.1"/>
    </source>
</evidence>
<dbReference type="OrthoDB" id="189613at2759"/>
<feature type="signal peptide" evidence="1">
    <location>
        <begin position="1"/>
        <end position="20"/>
    </location>
</feature>
<keyword evidence="3" id="KW-1185">Reference proteome</keyword>
<dbReference type="Proteomes" id="UP000198406">
    <property type="component" value="Unassembled WGS sequence"/>
</dbReference>
<dbReference type="AlphaFoldDB" id="A0A1Z5KHF7"/>
<accession>A0A1Z5KHF7</accession>
<evidence type="ECO:0000313" key="3">
    <source>
        <dbReference type="Proteomes" id="UP000198406"/>
    </source>
</evidence>
<comment type="caution">
    <text evidence="2">The sequence shown here is derived from an EMBL/GenBank/DDBJ whole genome shotgun (WGS) entry which is preliminary data.</text>
</comment>
<gene>
    <name evidence="2" type="ORF">FisN_5Lh486</name>
</gene>